<dbReference type="RefSeq" id="WP_120767045.1">
    <property type="nucleotide sequence ID" value="NZ_CP033169.1"/>
</dbReference>
<reference evidence="1 2" key="1">
    <citation type="submission" date="2018-10" db="EMBL/GenBank/DDBJ databases">
        <authorList>
            <person name="Zhang X."/>
        </authorList>
    </citation>
    <scope>NUCLEOTIDE SEQUENCE [LARGE SCALE GENOMIC DNA]</scope>
    <source>
        <strain evidence="1 2">SK-G1</strain>
    </source>
</reference>
<keyword evidence="2" id="KW-1185">Reference proteome</keyword>
<dbReference type="EMBL" id="CP033169">
    <property type="protein sequence ID" value="AYO31462.1"/>
    <property type="molecule type" value="Genomic_DNA"/>
</dbReference>
<evidence type="ECO:0008006" key="3">
    <source>
        <dbReference type="Google" id="ProtNLM"/>
    </source>
</evidence>
<evidence type="ECO:0000313" key="1">
    <source>
        <dbReference type="EMBL" id="AYO31462.1"/>
    </source>
</evidence>
<gene>
    <name evidence="1" type="ORF">D2962_13420</name>
</gene>
<name>A0A3G2R7L6_9FIRM</name>
<protein>
    <recommendedName>
        <fullName evidence="3">Type II toxin-antitoxin system HicA family toxin</fullName>
    </recommendedName>
</protein>
<dbReference type="Proteomes" id="UP000280960">
    <property type="component" value="Chromosome"/>
</dbReference>
<dbReference type="AlphaFoldDB" id="A0A3G2R7L6"/>
<proteinExistence type="predicted"/>
<accession>A0A3G2R7L6</accession>
<dbReference type="Gene3D" id="3.30.920.30">
    <property type="entry name" value="Hypothetical protein"/>
    <property type="match status" value="1"/>
</dbReference>
<organism evidence="1 2">
    <name type="scientific">Biomaibacter acetigenes</name>
    <dbReference type="NCBI Taxonomy" id="2316383"/>
    <lineage>
        <taxon>Bacteria</taxon>
        <taxon>Bacillati</taxon>
        <taxon>Bacillota</taxon>
        <taxon>Clostridia</taxon>
        <taxon>Thermosediminibacterales</taxon>
        <taxon>Tepidanaerobacteraceae</taxon>
        <taxon>Biomaibacter</taxon>
    </lineage>
</organism>
<dbReference type="InterPro" id="IPR038570">
    <property type="entry name" value="HicA_sf"/>
</dbReference>
<sequence>MPIRYTQGEIRQLLNKMGFVKARKKGTIYMGIGYDGQKRTVKFDYHKDSDYLKIGTLKQISISLGFISLEEMKKFIDNGYKKRFEN</sequence>
<evidence type="ECO:0000313" key="2">
    <source>
        <dbReference type="Proteomes" id="UP000280960"/>
    </source>
</evidence>
<dbReference type="KEGG" id="bacg:D2962_13420"/>